<dbReference type="PANTHER" id="PTHR24305">
    <property type="entry name" value="CYTOCHROME P450"/>
    <property type="match status" value="1"/>
</dbReference>
<dbReference type="InterPro" id="IPR017972">
    <property type="entry name" value="Cyt_P450_CS"/>
</dbReference>
<dbReference type="PANTHER" id="PTHR24305:SF85">
    <property type="entry name" value="P450, PUTATIVE (EUROFUNG)-RELATED"/>
    <property type="match status" value="1"/>
</dbReference>
<protein>
    <recommendedName>
        <fullName evidence="9">Flavonoid 3',5'-hydroxylase</fullName>
    </recommendedName>
</protein>
<evidence type="ECO:0000256" key="3">
    <source>
        <dbReference type="ARBA" id="ARBA00023004"/>
    </source>
</evidence>
<dbReference type="SUPFAM" id="SSF48264">
    <property type="entry name" value="Cytochrome P450"/>
    <property type="match status" value="1"/>
</dbReference>
<keyword evidence="6" id="KW-0472">Membrane</keyword>
<keyword evidence="6" id="KW-0812">Transmembrane</keyword>
<dbReference type="GO" id="GO:0020037">
    <property type="term" value="F:heme binding"/>
    <property type="evidence" value="ECO:0007669"/>
    <property type="project" value="InterPro"/>
</dbReference>
<dbReference type="GO" id="GO:0016705">
    <property type="term" value="F:oxidoreductase activity, acting on paired donors, with incorporation or reduction of molecular oxygen"/>
    <property type="evidence" value="ECO:0007669"/>
    <property type="project" value="InterPro"/>
</dbReference>
<evidence type="ECO:0000256" key="6">
    <source>
        <dbReference type="SAM" id="Phobius"/>
    </source>
</evidence>
<keyword evidence="8" id="KW-1185">Reference proteome</keyword>
<comment type="similarity">
    <text evidence="5">Belongs to the cytochrome P450 family.</text>
</comment>
<dbReference type="GO" id="GO:0005506">
    <property type="term" value="F:iron ion binding"/>
    <property type="evidence" value="ECO:0007669"/>
    <property type="project" value="InterPro"/>
</dbReference>
<organism evidence="7 8">
    <name type="scientific">Cladonia borealis</name>
    <dbReference type="NCBI Taxonomy" id="184061"/>
    <lineage>
        <taxon>Eukaryota</taxon>
        <taxon>Fungi</taxon>
        <taxon>Dikarya</taxon>
        <taxon>Ascomycota</taxon>
        <taxon>Pezizomycotina</taxon>
        <taxon>Lecanoromycetes</taxon>
        <taxon>OSLEUM clade</taxon>
        <taxon>Lecanoromycetidae</taxon>
        <taxon>Lecanorales</taxon>
        <taxon>Lecanorineae</taxon>
        <taxon>Cladoniaceae</taxon>
        <taxon>Cladonia</taxon>
    </lineage>
</organism>
<reference evidence="7" key="1">
    <citation type="submission" date="2023-03" db="EMBL/GenBank/DDBJ databases">
        <title>Complete genome of Cladonia borealis.</title>
        <authorList>
            <person name="Park H."/>
        </authorList>
    </citation>
    <scope>NUCLEOTIDE SEQUENCE</scope>
    <source>
        <strain evidence="7">ANT050790</strain>
    </source>
</reference>
<keyword evidence="5" id="KW-0560">Oxidoreductase</keyword>
<comment type="cofactor">
    <cofactor evidence="1 4">
        <name>heme</name>
        <dbReference type="ChEBI" id="CHEBI:30413"/>
    </cofactor>
</comment>
<keyword evidence="6" id="KW-1133">Transmembrane helix</keyword>
<keyword evidence="5" id="KW-0503">Monooxygenase</keyword>
<dbReference type="InterPro" id="IPR001128">
    <property type="entry name" value="Cyt_P450"/>
</dbReference>
<evidence type="ECO:0000256" key="1">
    <source>
        <dbReference type="ARBA" id="ARBA00001971"/>
    </source>
</evidence>
<dbReference type="EMBL" id="JAFEKC020000015">
    <property type="protein sequence ID" value="KAK0510767.1"/>
    <property type="molecule type" value="Genomic_DNA"/>
</dbReference>
<proteinExistence type="inferred from homology"/>
<comment type="caution">
    <text evidence="7">The sequence shown here is derived from an EMBL/GenBank/DDBJ whole genome shotgun (WGS) entry which is preliminary data.</text>
</comment>
<feature type="transmembrane region" description="Helical" evidence="6">
    <location>
        <begin position="7"/>
        <end position="29"/>
    </location>
</feature>
<evidence type="ECO:0000256" key="2">
    <source>
        <dbReference type="ARBA" id="ARBA00022723"/>
    </source>
</evidence>
<accession>A0AA39QWY3</accession>
<dbReference type="PRINTS" id="PR00385">
    <property type="entry name" value="P450"/>
</dbReference>
<dbReference type="InterPro" id="IPR050121">
    <property type="entry name" value="Cytochrome_P450_monoxygenase"/>
</dbReference>
<dbReference type="AlphaFoldDB" id="A0AA39QWY3"/>
<keyword evidence="4 5" id="KW-0349">Heme</keyword>
<name>A0AA39QWY3_9LECA</name>
<evidence type="ECO:0000256" key="4">
    <source>
        <dbReference type="PIRSR" id="PIRSR602401-1"/>
    </source>
</evidence>
<keyword evidence="3 4" id="KW-0408">Iron</keyword>
<keyword evidence="2 4" id="KW-0479">Metal-binding</keyword>
<dbReference type="CDD" id="cd11060">
    <property type="entry name" value="CYP57A1-like"/>
    <property type="match status" value="1"/>
</dbReference>
<evidence type="ECO:0000313" key="8">
    <source>
        <dbReference type="Proteomes" id="UP001166286"/>
    </source>
</evidence>
<dbReference type="Gene3D" id="1.10.630.10">
    <property type="entry name" value="Cytochrome P450"/>
    <property type="match status" value="1"/>
</dbReference>
<evidence type="ECO:0000256" key="5">
    <source>
        <dbReference type="RuleBase" id="RU000461"/>
    </source>
</evidence>
<dbReference type="InterPro" id="IPR002401">
    <property type="entry name" value="Cyt_P450_E_grp-I"/>
</dbReference>
<evidence type="ECO:0008006" key="9">
    <source>
        <dbReference type="Google" id="ProtNLM"/>
    </source>
</evidence>
<dbReference type="PROSITE" id="PS00086">
    <property type="entry name" value="CYTOCHROME_P450"/>
    <property type="match status" value="1"/>
</dbReference>
<feature type="binding site" description="axial binding residue" evidence="4">
    <location>
        <position position="461"/>
    </location>
    <ligand>
        <name>heme</name>
        <dbReference type="ChEBI" id="CHEBI:30413"/>
    </ligand>
    <ligandPart>
        <name>Fe</name>
        <dbReference type="ChEBI" id="CHEBI:18248"/>
    </ligandPart>
</feature>
<dbReference type="Proteomes" id="UP001166286">
    <property type="component" value="Unassembled WGS sequence"/>
</dbReference>
<dbReference type="PRINTS" id="PR00463">
    <property type="entry name" value="EP450I"/>
</dbReference>
<dbReference type="GO" id="GO:0004497">
    <property type="term" value="F:monooxygenase activity"/>
    <property type="evidence" value="ECO:0007669"/>
    <property type="project" value="UniProtKB-KW"/>
</dbReference>
<dbReference type="InterPro" id="IPR036396">
    <property type="entry name" value="Cyt_P450_sf"/>
</dbReference>
<dbReference type="Pfam" id="PF00067">
    <property type="entry name" value="p450"/>
    <property type="match status" value="1"/>
</dbReference>
<gene>
    <name evidence="7" type="ORF">JMJ35_007199</name>
</gene>
<sequence length="518" mass="59135">MEAISSLFKILSAITFGKLCLALLSYILFSFSYQIIYYRFFHPLSIFPGPFWATVTRLHSAYSLWTGRDYLNAWELHKKYGPVVRVSPTLLVVSDATFLPIIYYRYADKSKHYITGSFGKAESIFNMRIHKQHAYHRKILAGPYSFSNIKKMEPLIDARIQDWISKLSDRFASTGKKFDFTPWAVYMTYDVISDIGFGAPFGFIETGGDVGGLIQSFRDGLPLFGLMGTLYPFTTWIKTTWIGTKYLVPKPEDASGIGNLMRFRDRLLTTRINEIENSESRERVDFLQTFLDARDESGKPLDIDWIKAEILLVLIAGADTTGTAFQGLMYLVLTDSTIFSKLMDEIDGATRAGHLSAMPQFDEVLQHCPYYVACVKETLRLWPSAPANGPRVVGKDGINLFGKYAPEGTEMACNPWIVHRDPNIYGEDAQEFRPERWLDKEETVMEYNRYNLGFGYGSRACLGMNIALMELYKGPLQLLRTFRLEMLNTDKPTKYVVKGGIAHWEDLWLKIERRAGVV</sequence>
<evidence type="ECO:0000313" key="7">
    <source>
        <dbReference type="EMBL" id="KAK0510767.1"/>
    </source>
</evidence>